<dbReference type="EMBL" id="CP036434">
    <property type="protein sequence ID" value="QDV06839.1"/>
    <property type="molecule type" value="Genomic_DNA"/>
</dbReference>
<dbReference type="PANTHER" id="PTHR23150">
    <property type="entry name" value="SULFATASE MODIFYING FACTOR 1, 2"/>
    <property type="match status" value="1"/>
</dbReference>
<dbReference type="Pfam" id="PF03781">
    <property type="entry name" value="FGE-sulfatase"/>
    <property type="match status" value="1"/>
</dbReference>
<dbReference type="PANTHER" id="PTHR23150:SF19">
    <property type="entry name" value="FORMYLGLYCINE-GENERATING ENZYME"/>
    <property type="match status" value="1"/>
</dbReference>
<proteinExistence type="predicted"/>
<dbReference type="SUPFAM" id="SSF56436">
    <property type="entry name" value="C-type lectin-like"/>
    <property type="match status" value="1"/>
</dbReference>
<dbReference type="InterPro" id="IPR051043">
    <property type="entry name" value="Sulfatase_Mod_Factor_Kinase"/>
</dbReference>
<dbReference type="InterPro" id="IPR016187">
    <property type="entry name" value="CTDL_fold"/>
</dbReference>
<dbReference type="PROSITE" id="PS51257">
    <property type="entry name" value="PROKAR_LIPOPROTEIN"/>
    <property type="match status" value="1"/>
</dbReference>
<dbReference type="GO" id="GO:0120147">
    <property type="term" value="F:formylglycine-generating oxidase activity"/>
    <property type="evidence" value="ECO:0007669"/>
    <property type="project" value="TreeGrafter"/>
</dbReference>
<evidence type="ECO:0000313" key="2">
    <source>
        <dbReference type="EMBL" id="QDV06839.1"/>
    </source>
</evidence>
<accession>A0A518ERX2</accession>
<dbReference type="InterPro" id="IPR042095">
    <property type="entry name" value="SUMF_sf"/>
</dbReference>
<keyword evidence="3" id="KW-1185">Reference proteome</keyword>
<dbReference type="Gene3D" id="3.90.1580.10">
    <property type="entry name" value="paralog of FGE (formylglycine-generating enzyme)"/>
    <property type="match status" value="1"/>
</dbReference>
<evidence type="ECO:0000259" key="1">
    <source>
        <dbReference type="Pfam" id="PF03781"/>
    </source>
</evidence>
<dbReference type="InterPro" id="IPR005532">
    <property type="entry name" value="SUMF_dom"/>
</dbReference>
<reference evidence="2 3" key="1">
    <citation type="submission" date="2019-02" db="EMBL/GenBank/DDBJ databases">
        <title>Deep-cultivation of Planctomycetes and their phenomic and genomic characterization uncovers novel biology.</title>
        <authorList>
            <person name="Wiegand S."/>
            <person name="Jogler M."/>
            <person name="Boedeker C."/>
            <person name="Pinto D."/>
            <person name="Vollmers J."/>
            <person name="Rivas-Marin E."/>
            <person name="Kohn T."/>
            <person name="Peeters S.H."/>
            <person name="Heuer A."/>
            <person name="Rast P."/>
            <person name="Oberbeckmann S."/>
            <person name="Bunk B."/>
            <person name="Jeske O."/>
            <person name="Meyerdierks A."/>
            <person name="Storesund J.E."/>
            <person name="Kallscheuer N."/>
            <person name="Luecker S."/>
            <person name="Lage O.M."/>
            <person name="Pohl T."/>
            <person name="Merkel B.J."/>
            <person name="Hornburger P."/>
            <person name="Mueller R.-W."/>
            <person name="Bruemmer F."/>
            <person name="Labrenz M."/>
            <person name="Spormann A.M."/>
            <person name="Op den Camp H."/>
            <person name="Overmann J."/>
            <person name="Amann R."/>
            <person name="Jetten M.S.M."/>
            <person name="Mascher T."/>
            <person name="Medema M.H."/>
            <person name="Devos D.P."/>
            <person name="Kaster A.-K."/>
            <person name="Ovreas L."/>
            <person name="Rohde M."/>
            <person name="Galperin M.Y."/>
            <person name="Jogler C."/>
        </authorList>
    </citation>
    <scope>NUCLEOTIDE SEQUENCE [LARGE SCALE GENOMIC DNA]</scope>
    <source>
        <strain evidence="2 3">Poly30</strain>
    </source>
</reference>
<protein>
    <submittedName>
        <fullName evidence="2">Formylglycine-generating sulfatase enzyme</fullName>
    </submittedName>
</protein>
<gene>
    <name evidence="2" type="ORF">Poly30_23550</name>
</gene>
<name>A0A518ERX2_9BACT</name>
<organism evidence="2 3">
    <name type="scientific">Saltatorellus ferox</name>
    <dbReference type="NCBI Taxonomy" id="2528018"/>
    <lineage>
        <taxon>Bacteria</taxon>
        <taxon>Pseudomonadati</taxon>
        <taxon>Planctomycetota</taxon>
        <taxon>Planctomycetia</taxon>
        <taxon>Planctomycetia incertae sedis</taxon>
        <taxon>Saltatorellus</taxon>
    </lineage>
</organism>
<dbReference type="AlphaFoldDB" id="A0A518ERX2"/>
<feature type="domain" description="Sulfatase-modifying factor enzyme-like" evidence="1">
    <location>
        <begin position="120"/>
        <end position="290"/>
    </location>
</feature>
<dbReference type="Proteomes" id="UP000320390">
    <property type="component" value="Chromosome"/>
</dbReference>
<evidence type="ECO:0000313" key="3">
    <source>
        <dbReference type="Proteomes" id="UP000320390"/>
    </source>
</evidence>
<sequence>MSLCPHRWWGLALASLGLAACGEDAQAPGDGSSVVPAASSASASASATSTNRLVLSSDPDLLIEELEGLAFVPSGRTFIGSALDVGSPVDLLVDRYEVWNARWLRWTPGENPIPDAYRPAQRVADPRPRPEAWSELVPAVGMTLNEAREFAERRSMRLLTFEEWLWCAVGPTCRLVPAGRRQRGFANILDTELYRATPVGAFESGRTPVTGIYDMLGNVWEWIEPPPERMRHWNILNDTAWPDDARFHAPTWVLGGSFMTPDRLLHTRDHRLTALATTFGHRSNQVGLRCCVDADLYLVSLPEGSRWNEDRRQRLEAVGARWGSRATVLLEDLLERQPAHPWFVPLLNGAKYGSRNGARSRSTR</sequence>